<accession>A0A0N9NEQ1</accession>
<keyword evidence="2" id="KW-1185">Reference proteome</keyword>
<dbReference type="STRING" id="1136941.ACH46_03520"/>
<dbReference type="PATRIC" id="fig|1136941.3.peg.714"/>
<dbReference type="OrthoDB" id="3690014at2"/>
<dbReference type="AlphaFoldDB" id="A0A0N9NEQ1"/>
<proteinExistence type="predicted"/>
<gene>
    <name evidence="1" type="ORF">ACH46_03520</name>
</gene>
<reference evidence="1 2" key="2">
    <citation type="journal article" date="2017" name="Int. J. Syst. Evol. Microbiol.">
        <title>Gordonia phthalatica sp. nov., a di-n-butyl phthalate-degrading bacterium isolated from activated sludge.</title>
        <authorList>
            <person name="Jin D."/>
            <person name="Kong X."/>
            <person name="Jia M."/>
            <person name="Yu X."/>
            <person name="Wang X."/>
            <person name="Zhuang X."/>
            <person name="Deng Y."/>
            <person name="Bai Z."/>
        </authorList>
    </citation>
    <scope>NUCLEOTIDE SEQUENCE [LARGE SCALE GENOMIC DNA]</scope>
    <source>
        <strain evidence="1 2">QH-11</strain>
    </source>
</reference>
<evidence type="ECO:0000313" key="1">
    <source>
        <dbReference type="EMBL" id="ALG83748.1"/>
    </source>
</evidence>
<dbReference type="Proteomes" id="UP000063789">
    <property type="component" value="Chromosome"/>
</dbReference>
<dbReference type="RefSeq" id="WP_062391704.1">
    <property type="nucleotide sequence ID" value="NZ_CP011853.1"/>
</dbReference>
<dbReference type="EMBL" id="CP011853">
    <property type="protein sequence ID" value="ALG83748.1"/>
    <property type="molecule type" value="Genomic_DNA"/>
</dbReference>
<name>A0A0N9NEQ1_9ACTN</name>
<dbReference type="KEGG" id="goq:ACH46_03520"/>
<protein>
    <submittedName>
        <fullName evidence="1">Uncharacterized protein</fullName>
    </submittedName>
</protein>
<organism evidence="1 2">
    <name type="scientific">Gordonia phthalatica</name>
    <dbReference type="NCBI Taxonomy" id="1136941"/>
    <lineage>
        <taxon>Bacteria</taxon>
        <taxon>Bacillati</taxon>
        <taxon>Actinomycetota</taxon>
        <taxon>Actinomycetes</taxon>
        <taxon>Mycobacteriales</taxon>
        <taxon>Gordoniaceae</taxon>
        <taxon>Gordonia</taxon>
    </lineage>
</organism>
<reference evidence="2" key="1">
    <citation type="submission" date="2015-06" db="EMBL/GenBank/DDBJ databases">
        <title>Complete genome sequence and metabolic analysis of phthalate degradation pathway in Gordonia sp. QH-11.</title>
        <authorList>
            <person name="Jin D."/>
            <person name="Kong X."/>
            <person name="Bai Z."/>
        </authorList>
    </citation>
    <scope>NUCLEOTIDE SEQUENCE [LARGE SCALE GENOMIC DNA]</scope>
    <source>
        <strain evidence="2">QH-11</strain>
    </source>
</reference>
<evidence type="ECO:0000313" key="2">
    <source>
        <dbReference type="Proteomes" id="UP000063789"/>
    </source>
</evidence>
<sequence length="130" mass="13467">MTPFMHQVQELLDGAPASSPQTLPSEEVTVAHAADTQVIIRSLAEQLVSEANAVLAGSDEAVGVLGLTDETGTGALAFTLDYADRTARIETVVSGHTATAQLVVRGVPTSRRLAGEDEMAALVLELIAGN</sequence>